<feature type="domain" description="DUF6287" evidence="3">
    <location>
        <begin position="91"/>
        <end position="124"/>
    </location>
</feature>
<feature type="signal peptide" evidence="2">
    <location>
        <begin position="1"/>
        <end position="22"/>
    </location>
</feature>
<keyword evidence="2" id="KW-0732">Signal</keyword>
<sequence>MKKTFRLFSVILVVVVSLGMTACHSNSHKTTSKTSSKTHMTTRSKSSTKKSSSQTSKQEQKGSSATTSSSSQEKKNGDSQQKQGEKSAANSSFNFDALTQGDYSSIAGTWSDASGRVIVISPQGRISVLGTTGSITVSRDGKGEALMSVTYDDGTSFGILMYGAGQSIPDRHFQTGQADPSDTSKDRLVTAYSDILDQGGSDQFRNQVLYKTSNDYSSLAQ</sequence>
<dbReference type="GeneID" id="93923476"/>
<gene>
    <name evidence="4" type="ORF">DK182_02955</name>
</gene>
<feature type="region of interest" description="Disordered" evidence="1">
    <location>
        <begin position="24"/>
        <end position="89"/>
    </location>
</feature>
<evidence type="ECO:0000313" key="5">
    <source>
        <dbReference type="Proteomes" id="UP000245369"/>
    </source>
</evidence>
<evidence type="ECO:0000256" key="2">
    <source>
        <dbReference type="SAM" id="SignalP"/>
    </source>
</evidence>
<evidence type="ECO:0000256" key="1">
    <source>
        <dbReference type="SAM" id="MobiDB-lite"/>
    </source>
</evidence>
<keyword evidence="5" id="KW-1185">Reference proteome</keyword>
<name>A0ABM6W4M8_9STRE</name>
<accession>A0ABM6W4M8</accession>
<protein>
    <recommendedName>
        <fullName evidence="3">DUF6287 domain-containing protein</fullName>
    </recommendedName>
</protein>
<dbReference type="Proteomes" id="UP000245369">
    <property type="component" value="Chromosome"/>
</dbReference>
<dbReference type="PROSITE" id="PS51257">
    <property type="entry name" value="PROKAR_LIPOPROTEIN"/>
    <property type="match status" value="1"/>
</dbReference>
<proteinExistence type="predicted"/>
<dbReference type="Pfam" id="PF19804">
    <property type="entry name" value="DUF6287"/>
    <property type="match status" value="1"/>
</dbReference>
<feature type="compositionally biased region" description="Low complexity" evidence="1">
    <location>
        <begin position="49"/>
        <end position="71"/>
    </location>
</feature>
<organism evidence="4 5">
    <name type="scientific">Streptococcus sobrinus</name>
    <dbReference type="NCBI Taxonomy" id="1310"/>
    <lineage>
        <taxon>Bacteria</taxon>
        <taxon>Bacillati</taxon>
        <taxon>Bacillota</taxon>
        <taxon>Bacilli</taxon>
        <taxon>Lactobacillales</taxon>
        <taxon>Streptococcaceae</taxon>
        <taxon>Streptococcus</taxon>
    </lineage>
</organism>
<dbReference type="RefSeq" id="WP_002962391.1">
    <property type="nucleotide sequence ID" value="NZ_CP029490.1"/>
</dbReference>
<feature type="chain" id="PRO_5045311449" description="DUF6287 domain-containing protein" evidence="2">
    <location>
        <begin position="23"/>
        <end position="221"/>
    </location>
</feature>
<feature type="compositionally biased region" description="Polar residues" evidence="1">
    <location>
        <begin position="78"/>
        <end position="89"/>
    </location>
</feature>
<dbReference type="EMBL" id="CP029490">
    <property type="protein sequence ID" value="AWN20363.1"/>
    <property type="molecule type" value="Genomic_DNA"/>
</dbReference>
<evidence type="ECO:0000259" key="3">
    <source>
        <dbReference type="Pfam" id="PF19804"/>
    </source>
</evidence>
<evidence type="ECO:0000313" key="4">
    <source>
        <dbReference type="EMBL" id="AWN20363.1"/>
    </source>
</evidence>
<reference evidence="4 5" key="1">
    <citation type="submission" date="2018-05" db="EMBL/GenBank/DDBJ databases">
        <title>Complete genome sequences of Streptococcus sobrinus.</title>
        <authorList>
            <person name="Sales M."/>
            <person name="Jensen P.A."/>
        </authorList>
    </citation>
    <scope>NUCLEOTIDE SEQUENCE [LARGE SCALE GENOMIC DNA]</scope>
    <source>
        <strain evidence="4 5">SL1</strain>
    </source>
</reference>
<dbReference type="InterPro" id="IPR046254">
    <property type="entry name" value="DUF6287"/>
</dbReference>